<dbReference type="Proteomes" id="UP000198582">
    <property type="component" value="Unassembled WGS sequence"/>
</dbReference>
<dbReference type="OrthoDB" id="4167973at2"/>
<organism evidence="1 2">
    <name type="scientific">Amycolatopsis saalfeldensis</name>
    <dbReference type="NCBI Taxonomy" id="394193"/>
    <lineage>
        <taxon>Bacteria</taxon>
        <taxon>Bacillati</taxon>
        <taxon>Actinomycetota</taxon>
        <taxon>Actinomycetes</taxon>
        <taxon>Pseudonocardiales</taxon>
        <taxon>Pseudonocardiaceae</taxon>
        <taxon>Amycolatopsis</taxon>
    </lineage>
</organism>
<accession>A0A1H8YT46</accession>
<dbReference type="EMBL" id="FOEF01000055">
    <property type="protein sequence ID" value="SEP54548.1"/>
    <property type="molecule type" value="Genomic_DNA"/>
</dbReference>
<keyword evidence="2" id="KW-1185">Reference proteome</keyword>
<evidence type="ECO:0000313" key="2">
    <source>
        <dbReference type="Proteomes" id="UP000198582"/>
    </source>
</evidence>
<proteinExistence type="predicted"/>
<reference evidence="1 2" key="1">
    <citation type="submission" date="2016-10" db="EMBL/GenBank/DDBJ databases">
        <authorList>
            <person name="de Groot N.N."/>
        </authorList>
    </citation>
    <scope>NUCLEOTIDE SEQUENCE [LARGE SCALE GENOMIC DNA]</scope>
    <source>
        <strain evidence="1 2">DSM 44993</strain>
    </source>
</reference>
<evidence type="ECO:0000313" key="1">
    <source>
        <dbReference type="EMBL" id="SEP54548.1"/>
    </source>
</evidence>
<sequence>MQNIQEAFAARDTMLTRLIEKYGAGRRDLMDLGVTDYEARRWCATVAPTVLAPGQAVEIGPLGTGLADTVALVPMGQLGRRYLTYDVYLRNAGLHVQLRLRATHLGWSENGQIAVVRPITRRWQLGSAAAIATARVTHCAKILAEPDVHHAWPRLSTMVELGDPITVGLPLGYSPGPTGGAPAIPGVRHYLLADLLIAANDGSTVKSTPPLR</sequence>
<protein>
    <submittedName>
        <fullName evidence="1">Uncharacterized protein</fullName>
    </submittedName>
</protein>
<dbReference type="STRING" id="394193.SAMN04489732_1553"/>
<gene>
    <name evidence="1" type="ORF">SAMN04489732_1553</name>
</gene>
<dbReference type="RefSeq" id="WP_091629879.1">
    <property type="nucleotide sequence ID" value="NZ_FOEF01000055.1"/>
</dbReference>
<name>A0A1H8YT46_9PSEU</name>
<dbReference type="AlphaFoldDB" id="A0A1H8YT46"/>